<dbReference type="SUPFAM" id="SSF56300">
    <property type="entry name" value="Metallo-dependent phosphatases"/>
    <property type="match status" value="1"/>
</dbReference>
<dbReference type="PANTHER" id="PTHR36492:SF2">
    <property type="entry name" value="[ACYL-CARRIER-PROTEIN] PHOSPHODIESTERASE PPTH"/>
    <property type="match status" value="1"/>
</dbReference>
<feature type="domain" description="Calcineurin-like phosphoesterase" evidence="1">
    <location>
        <begin position="2"/>
        <end position="233"/>
    </location>
</feature>
<comment type="caution">
    <text evidence="2">The sequence shown here is derived from an EMBL/GenBank/DDBJ whole genome shotgun (WGS) entry which is preliminary data.</text>
</comment>
<gene>
    <name evidence="2" type="ORF">EGV54_00075</name>
</gene>
<evidence type="ECO:0000313" key="3">
    <source>
        <dbReference type="Proteomes" id="UP000600220"/>
    </source>
</evidence>
<dbReference type="Proteomes" id="UP000600220">
    <property type="component" value="Unassembled WGS sequence"/>
</dbReference>
<evidence type="ECO:0000313" key="2">
    <source>
        <dbReference type="EMBL" id="EGQ4383498.1"/>
    </source>
</evidence>
<dbReference type="Pfam" id="PF00149">
    <property type="entry name" value="Metallophos"/>
    <property type="match status" value="1"/>
</dbReference>
<dbReference type="InterPro" id="IPR029052">
    <property type="entry name" value="Metallo-depent_PP-like"/>
</dbReference>
<dbReference type="GO" id="GO:0016787">
    <property type="term" value="F:hydrolase activity"/>
    <property type="evidence" value="ECO:0007669"/>
    <property type="project" value="InterPro"/>
</dbReference>
<dbReference type="PANTHER" id="PTHR36492">
    <property type="match status" value="1"/>
</dbReference>
<sequence>MNISYISDLHIDHWVKHNNNQIKHEKYVKDFVNKLIDKSNLKVKEVLVIAGDISHYNRITIWVLEEFSKQFEKVFFVSGNHDYYLVSQQQMKKYKNESKLRAKELSELVKQLDNVTFFNSMYSDNSEVYKGVTFAGATMTSLPATEEEISFYRGFMNDSKYITEEPELYNTYDKVIYENILSEKVKPDVFISHYPLITTLSHRKHLNDGSIGSYKCEVGELIAPINFFGHVHEGNVMYRVVDTKHYCNALGYPNEIKNTIIRQIEVLNINGGIVMERLLVKYADKIIEFEEKLRDKYKTDSIELKVKSSVSWLGEELRVESEQGDYFTLYEDEDGVLNTNYFYKMIEEAKTFDIEVDETTTVDEKWCLRIIKRADDSFTYKNWRDYLSTLSFTDIDSLIEHVIKHDELSKEFTHNGEESNYSYKILEER</sequence>
<dbReference type="InterPro" id="IPR052963">
    <property type="entry name" value="Pantetheine_PDE"/>
</dbReference>
<organism evidence="2 3">
    <name type="scientific">Staphylococcus pseudintermedius</name>
    <dbReference type="NCBI Taxonomy" id="283734"/>
    <lineage>
        <taxon>Bacteria</taxon>
        <taxon>Bacillati</taxon>
        <taxon>Bacillota</taxon>
        <taxon>Bacilli</taxon>
        <taxon>Bacillales</taxon>
        <taxon>Staphylococcaceae</taxon>
        <taxon>Staphylococcus</taxon>
        <taxon>Staphylococcus intermedius group</taxon>
    </lineage>
</organism>
<proteinExistence type="predicted"/>
<dbReference type="Gene3D" id="3.60.21.10">
    <property type="match status" value="1"/>
</dbReference>
<keyword evidence="3" id="KW-1185">Reference proteome</keyword>
<dbReference type="InterPro" id="IPR004843">
    <property type="entry name" value="Calcineurin-like_PHP"/>
</dbReference>
<reference evidence="2 3" key="1">
    <citation type="submission" date="2018-11" db="EMBL/GenBank/DDBJ databases">
        <authorList>
            <consortium name="Veterinary Laboratory Investigation and Response Network"/>
        </authorList>
    </citation>
    <scope>NUCLEOTIDE SEQUENCE [LARGE SCALE GENOMIC DNA]</scope>
    <source>
        <strain evidence="2 3">SPSE-18-VL-LA-PA-Ryan-0021</strain>
    </source>
</reference>
<name>A0A8H9ENZ2_STAPS</name>
<dbReference type="AlphaFoldDB" id="A0A8H9ENZ2"/>
<accession>A0A8H9ENZ2</accession>
<evidence type="ECO:0000259" key="1">
    <source>
        <dbReference type="Pfam" id="PF00149"/>
    </source>
</evidence>
<protein>
    <recommendedName>
        <fullName evidence="1">Calcineurin-like phosphoesterase domain-containing protein</fullName>
    </recommendedName>
</protein>
<dbReference type="EMBL" id="AAXKXX010000001">
    <property type="protein sequence ID" value="EGQ4383498.1"/>
    <property type="molecule type" value="Genomic_DNA"/>
</dbReference>